<name>D8U2F6_VOLCA</name>
<organism evidence="4">
    <name type="scientific">Volvox carteri f. nagariensis</name>
    <dbReference type="NCBI Taxonomy" id="3068"/>
    <lineage>
        <taxon>Eukaryota</taxon>
        <taxon>Viridiplantae</taxon>
        <taxon>Chlorophyta</taxon>
        <taxon>core chlorophytes</taxon>
        <taxon>Chlorophyceae</taxon>
        <taxon>CS clade</taxon>
        <taxon>Chlamydomonadales</taxon>
        <taxon>Volvocaceae</taxon>
        <taxon>Volvox</taxon>
    </lineage>
</organism>
<keyword evidence="4" id="KW-1185">Reference proteome</keyword>
<sequence length="345" mass="38314">MRPARLSSWAPEVPSDIRENVSRHQLDRGHAARPRPLHNPTTPNIIPRTSHPSMYGVLVYPTCVPWCTLYGVPYIHRTCTVYRAGHIRTGWCNVAGTETDRQQVAKDYEHLWGFIASLDLDGFRPQLAAVIADSKEAEVLLWDALIVLEGRLSKVEAQLVQLQQDHNKLLLLQMASQAENKFVHCAAPSLAPRSAAHMTFNHLSNGRDKGVNKAVFQQFVSKYPGLQEGLESLKDIGTPIAHPEMVRMEEGNKQPVTSMLLQNLINKEYSDDDPVKPDVEAVLRCLSDLAQELGESLFVNEVLQECAGDRLLVALLHARHFLVCNMHAACPSETPGPPEGQGTCS</sequence>
<reference evidence="3 4" key="1">
    <citation type="journal article" date="2010" name="Science">
        <title>Genomic analysis of organismal complexity in the multicellular green alga Volvox carteri.</title>
        <authorList>
            <person name="Prochnik S.E."/>
            <person name="Umen J."/>
            <person name="Nedelcu A.M."/>
            <person name="Hallmann A."/>
            <person name="Miller S.M."/>
            <person name="Nishii I."/>
            <person name="Ferris P."/>
            <person name="Kuo A."/>
            <person name="Mitros T."/>
            <person name="Fritz-Laylin L.K."/>
            <person name="Hellsten U."/>
            <person name="Chapman J."/>
            <person name="Simakov O."/>
            <person name="Rensing S.A."/>
            <person name="Terry A."/>
            <person name="Pangilinan J."/>
            <person name="Kapitonov V."/>
            <person name="Jurka J."/>
            <person name="Salamov A."/>
            <person name="Shapiro H."/>
            <person name="Schmutz J."/>
            <person name="Grimwood J."/>
            <person name="Lindquist E."/>
            <person name="Lucas S."/>
            <person name="Grigoriev I.V."/>
            <person name="Schmitt R."/>
            <person name="Kirk D."/>
            <person name="Rokhsar D.S."/>
        </authorList>
    </citation>
    <scope>NUCLEOTIDE SEQUENCE [LARGE SCALE GENOMIC DNA]</scope>
    <source>
        <strain evidence="4">f. Nagariensis / Eve</strain>
    </source>
</reference>
<dbReference type="AlphaFoldDB" id="D8U2F6"/>
<feature type="region of interest" description="Disordered" evidence="2">
    <location>
        <begin position="17"/>
        <end position="45"/>
    </location>
</feature>
<accession>D8U2F6</accession>
<dbReference type="KEGG" id="vcn:VOLCADRAFT_93557"/>
<evidence type="ECO:0000256" key="2">
    <source>
        <dbReference type="SAM" id="MobiDB-lite"/>
    </source>
</evidence>
<dbReference type="InParanoid" id="D8U2F6"/>
<dbReference type="Proteomes" id="UP000001058">
    <property type="component" value="Unassembled WGS sequence"/>
</dbReference>
<gene>
    <name evidence="3" type="ORF">VOLCADRAFT_93557</name>
</gene>
<dbReference type="GeneID" id="9627465"/>
<evidence type="ECO:0000313" key="4">
    <source>
        <dbReference type="Proteomes" id="UP000001058"/>
    </source>
</evidence>
<dbReference type="OrthoDB" id="540588at2759"/>
<evidence type="ECO:0000313" key="3">
    <source>
        <dbReference type="EMBL" id="EFJ46055.1"/>
    </source>
</evidence>
<protein>
    <submittedName>
        <fullName evidence="3">Uncharacterized protein</fullName>
    </submittedName>
</protein>
<keyword evidence="1" id="KW-0175">Coiled coil</keyword>
<dbReference type="RefSeq" id="XP_002952805.1">
    <property type="nucleotide sequence ID" value="XM_002952759.1"/>
</dbReference>
<proteinExistence type="predicted"/>
<feature type="coiled-coil region" evidence="1">
    <location>
        <begin position="145"/>
        <end position="172"/>
    </location>
</feature>
<dbReference type="EMBL" id="GL378353">
    <property type="protein sequence ID" value="EFJ46055.1"/>
    <property type="molecule type" value="Genomic_DNA"/>
</dbReference>
<feature type="compositionally biased region" description="Basic and acidic residues" evidence="2">
    <location>
        <begin position="17"/>
        <end position="30"/>
    </location>
</feature>
<evidence type="ECO:0000256" key="1">
    <source>
        <dbReference type="SAM" id="Coils"/>
    </source>
</evidence>